<dbReference type="GO" id="GO:0070290">
    <property type="term" value="F:N-acylphosphatidylethanolamine-specific phospholipase D activity"/>
    <property type="evidence" value="ECO:0007669"/>
    <property type="project" value="InterPro"/>
</dbReference>
<dbReference type="EMBL" id="JAAGKH010000089">
    <property type="protein sequence ID" value="NDR89629.1"/>
    <property type="molecule type" value="Genomic_DNA"/>
</dbReference>
<dbReference type="PANTHER" id="PTHR15032:SF4">
    <property type="entry name" value="N-ACYL-PHOSPHATIDYLETHANOLAMINE-HYDROLYZING PHOSPHOLIPASE D"/>
    <property type="match status" value="1"/>
</dbReference>
<dbReference type="KEGG" id="ftv:CH67_226"/>
<dbReference type="GO" id="GO:0004497">
    <property type="term" value="F:monooxygenase activity"/>
    <property type="evidence" value="ECO:0007669"/>
    <property type="project" value="UniProtKB-KW"/>
</dbReference>
<dbReference type="InterPro" id="IPR024884">
    <property type="entry name" value="NAPE-PLD"/>
</dbReference>
<dbReference type="PANTHER" id="PTHR15032">
    <property type="entry name" value="N-ACYL-PHOSPHATIDYLETHANOLAMINE-HYDROLYZING PHOSPHOLIPASE D"/>
    <property type="match status" value="1"/>
</dbReference>
<dbReference type="AlphaFoldDB" id="A0A0B6E778"/>
<dbReference type="GO" id="GO:0008270">
    <property type="term" value="F:zinc ion binding"/>
    <property type="evidence" value="ECO:0007669"/>
    <property type="project" value="InterPro"/>
</dbReference>
<dbReference type="PIRSF" id="PIRSF038896">
    <property type="entry name" value="NAPE-PLD"/>
    <property type="match status" value="1"/>
</dbReference>
<protein>
    <submittedName>
        <fullName evidence="1">CMP-N-acetylneuraminate monooxygenase</fullName>
    </submittedName>
</protein>
<name>A0A0B6E778_FRATU</name>
<dbReference type="RefSeq" id="WP_011457555.1">
    <property type="nucleotide sequence ID" value="NZ_CP009693.1"/>
</dbReference>
<sequence length="326" mass="37514">MVKVISINNFTKNKFSNPPGSPMRKGGSRDFLKFIFSSMFKKHKKVFPRDHVLEKQQALEQLNNASNYSITWLRHAAFLIKLNEYFIITDPFLSKNAGPGFLGPKREIYSPLNLSDIPKIDMIIISHNHYDHLDSKLIKNFPNKENIKIIIPIGLSSFFIKRGFKNVTEMGWWQQIDINDITIGCLPCVHFSGRGLFDRNKTLWASFSIKDKNKKVWFSGDTAYGEIFKEIGKKEEYFDLALIGIGAYEPRDFMCSVHATPEEAIQIAKDIKATKTIGMHWGTIRLTPEPFFEPPKRFKQAAKDQKYGQENALILKIGKTINLENY</sequence>
<organism evidence="1">
    <name type="scientific">Francisella tularensis subsp. holarctica</name>
    <dbReference type="NCBI Taxonomy" id="119857"/>
    <lineage>
        <taxon>Bacteria</taxon>
        <taxon>Pseudomonadati</taxon>
        <taxon>Pseudomonadota</taxon>
        <taxon>Gammaproteobacteria</taxon>
        <taxon>Thiotrichales</taxon>
        <taxon>Francisellaceae</taxon>
        <taxon>Francisella</taxon>
    </lineage>
</organism>
<accession>A0A0B6E778</accession>
<dbReference type="HOGENOM" id="CLU_020884_1_1_6"/>
<keyword evidence="1" id="KW-0503">Monooxygenase</keyword>
<reference evidence="1" key="1">
    <citation type="submission" date="2019-08" db="EMBL/GenBank/DDBJ databases">
        <authorList>
            <person name="Busch A."/>
        </authorList>
    </citation>
    <scope>NUCLEOTIDE SEQUENCE</scope>
    <source>
        <strain evidence="1">17T1429</strain>
    </source>
</reference>
<evidence type="ECO:0000313" key="1">
    <source>
        <dbReference type="EMBL" id="NDR89629.1"/>
    </source>
</evidence>
<reference evidence="1" key="2">
    <citation type="submission" date="2020-02" db="EMBL/GenBank/DDBJ databases">
        <title>Using affinity propagation clustering for identifying bacterial clades and subclades with whole-genome sequences of Francisella tularensis.</title>
        <authorList>
            <person name="Homeier-Bachmann T."/>
            <person name="Abdel-Glil M.Y."/>
            <person name="Hackbart A."/>
            <person name="Hotzel H."/>
            <person name="Tomaso H."/>
        </authorList>
    </citation>
    <scope>NUCLEOTIDE SEQUENCE</scope>
    <source>
        <strain evidence="1">17T1429</strain>
    </source>
</reference>
<comment type="caution">
    <text evidence="1">The sequence shown here is derived from an EMBL/GenBank/DDBJ whole genome shotgun (WGS) entry which is preliminary data.</text>
</comment>
<dbReference type="Gene3D" id="3.60.15.10">
    <property type="entry name" value="Ribonuclease Z/Hydroxyacylglutathione hydrolase-like"/>
    <property type="match status" value="1"/>
</dbReference>
<dbReference type="Pfam" id="PF12706">
    <property type="entry name" value="Lactamase_B_2"/>
    <property type="match status" value="1"/>
</dbReference>
<proteinExistence type="predicted"/>
<dbReference type="GO" id="GO:0005737">
    <property type="term" value="C:cytoplasm"/>
    <property type="evidence" value="ECO:0007669"/>
    <property type="project" value="TreeGrafter"/>
</dbReference>
<dbReference type="KEGG" id="ftc:DA46_767"/>
<keyword evidence="1" id="KW-0560">Oxidoreductase</keyword>
<dbReference type="InterPro" id="IPR036866">
    <property type="entry name" value="RibonucZ/Hydroxyglut_hydro"/>
</dbReference>
<dbReference type="SUPFAM" id="SSF56281">
    <property type="entry name" value="Metallo-hydrolase/oxidoreductase"/>
    <property type="match status" value="1"/>
</dbReference>
<dbReference type="InterPro" id="IPR001279">
    <property type="entry name" value="Metallo-B-lactamas"/>
</dbReference>
<dbReference type="eggNOG" id="COG2220">
    <property type="taxonomic scope" value="Bacteria"/>
</dbReference>
<gene>
    <name evidence="1" type="ORF">FWJ04_08640</name>
</gene>